<keyword evidence="3" id="KW-0282">Flagellum</keyword>
<evidence type="ECO:0000259" key="2">
    <source>
        <dbReference type="Pfam" id="PF02120"/>
    </source>
</evidence>
<feature type="coiled-coil region" evidence="1">
    <location>
        <begin position="382"/>
        <end position="409"/>
    </location>
</feature>
<dbReference type="Proteomes" id="UP000295443">
    <property type="component" value="Unassembled WGS sequence"/>
</dbReference>
<keyword evidence="3" id="KW-0966">Cell projection</keyword>
<gene>
    <name evidence="3" type="ORF">EZJ19_03360</name>
</gene>
<keyword evidence="1" id="KW-0175">Coiled coil</keyword>
<feature type="domain" description="Flagellar hook-length control protein-like C-terminal" evidence="2">
    <location>
        <begin position="335"/>
        <end position="410"/>
    </location>
</feature>
<evidence type="ECO:0000313" key="4">
    <source>
        <dbReference type="Proteomes" id="UP000295443"/>
    </source>
</evidence>
<keyword evidence="3" id="KW-0969">Cilium</keyword>
<protein>
    <submittedName>
        <fullName evidence="3">Flagellar hook-length control protein FliK</fullName>
    </submittedName>
</protein>
<dbReference type="RefSeq" id="WP_131444878.1">
    <property type="nucleotide sequence ID" value="NZ_SJZB01000013.1"/>
</dbReference>
<reference evidence="3 4" key="1">
    <citation type="submission" date="2019-03" db="EMBL/GenBank/DDBJ databases">
        <title>Genome sequence of Thiobacillaceae bacterium LSR1, a sulfur-oxidizing bacterium isolated from freshwater sediment.</title>
        <authorList>
            <person name="Li S."/>
        </authorList>
    </citation>
    <scope>NUCLEOTIDE SEQUENCE [LARGE SCALE GENOMIC DNA]</scope>
    <source>
        <strain evidence="3 4">LSR1</strain>
    </source>
</reference>
<keyword evidence="4" id="KW-1185">Reference proteome</keyword>
<dbReference type="InterPro" id="IPR021136">
    <property type="entry name" value="Flagellar_hook_control-like_C"/>
</dbReference>
<accession>A0A4R1BKU4</accession>
<proteinExistence type="predicted"/>
<dbReference type="Pfam" id="PF02120">
    <property type="entry name" value="Flg_hook"/>
    <property type="match status" value="1"/>
</dbReference>
<name>A0A4R1BKU4_9PROT</name>
<comment type="caution">
    <text evidence="3">The sequence shown here is derived from an EMBL/GenBank/DDBJ whole genome shotgun (WGS) entry which is preliminary data.</text>
</comment>
<dbReference type="OrthoDB" id="5296742at2"/>
<evidence type="ECO:0000256" key="1">
    <source>
        <dbReference type="SAM" id="Coils"/>
    </source>
</evidence>
<dbReference type="EMBL" id="SJZB01000013">
    <property type="protein sequence ID" value="TCJ17959.1"/>
    <property type="molecule type" value="Genomic_DNA"/>
</dbReference>
<organism evidence="3 4">
    <name type="scientific">Parasulfuritortus cantonensis</name>
    <dbReference type="NCBI Taxonomy" id="2528202"/>
    <lineage>
        <taxon>Bacteria</taxon>
        <taxon>Pseudomonadati</taxon>
        <taxon>Pseudomonadota</taxon>
        <taxon>Betaproteobacteria</taxon>
        <taxon>Nitrosomonadales</taxon>
        <taxon>Thiobacillaceae</taxon>
        <taxon>Parasulfuritortus</taxon>
    </lineage>
</organism>
<dbReference type="AlphaFoldDB" id="A0A4R1BKU4"/>
<sequence>MNITALPELLLSWLRNPGGTAQAGKESGLGQLKPGSQYDGQVLEALPNGRNVVQVANQAMDMALPQQARPGDVVRLTFLSLSPRPTFVLDAAPAPATAPVSVSQAAQQVNALVRYVPIDAATPVPGNTIAGATATTQALAQAMPNASPDPARTGNASAAGAAAVPTGRPLVANPAILLAPAPANVPASAVLPGPAIPAMTLAGEAVDGARAALGSQTALATAQGVVADQASPARLLPMRLQQTVKESGLFYESHLGKWVRGELGLETIQREPQARLSQAPGPRLDLPDLEGMPEQAARLASRQLHLLEGGPFVWQGQVWPGQVAEWQVGERDQEGAEDAAAGQKWHSRLRLTLPRLGTVAADLDVGALGLRVRLRPGQPDTLAEIKAALPELVQRLRDAELNLSSVQAELADADQ</sequence>
<evidence type="ECO:0000313" key="3">
    <source>
        <dbReference type="EMBL" id="TCJ17959.1"/>
    </source>
</evidence>